<dbReference type="PANTHER" id="PTHR10000">
    <property type="entry name" value="PHOSPHOSERINE PHOSPHATASE"/>
    <property type="match status" value="1"/>
</dbReference>
<dbReference type="InterPro" id="IPR023214">
    <property type="entry name" value="HAD_sf"/>
</dbReference>
<gene>
    <name evidence="1" type="ORF">NQF87_05040</name>
</gene>
<evidence type="ECO:0000313" key="1">
    <source>
        <dbReference type="EMBL" id="MCX5616339.1"/>
    </source>
</evidence>
<dbReference type="InterPro" id="IPR000150">
    <property type="entry name" value="Cof"/>
</dbReference>
<dbReference type="InterPro" id="IPR036412">
    <property type="entry name" value="HAD-like_sf"/>
</dbReference>
<proteinExistence type="predicted"/>
<dbReference type="CDD" id="cd07516">
    <property type="entry name" value="HAD_Pase"/>
    <property type="match status" value="1"/>
</dbReference>
<protein>
    <submittedName>
        <fullName evidence="1">HAD family hydrolase</fullName>
    </submittedName>
</protein>
<reference evidence="1" key="1">
    <citation type="submission" date="2022-07" db="EMBL/GenBank/DDBJ databases">
        <title>Bombella genomes.</title>
        <authorList>
            <person name="Harer L."/>
            <person name="Styblova S."/>
            <person name="Ehrmann M."/>
        </authorList>
    </citation>
    <scope>NUCLEOTIDE SEQUENCE</scope>
    <source>
        <strain evidence="1">TMW 2.2559</strain>
    </source>
</reference>
<organism evidence="1 2">
    <name type="scientific">Bombella dulcis</name>
    <dbReference type="NCBI Taxonomy" id="2967339"/>
    <lineage>
        <taxon>Bacteria</taxon>
        <taxon>Pseudomonadati</taxon>
        <taxon>Pseudomonadota</taxon>
        <taxon>Alphaproteobacteria</taxon>
        <taxon>Acetobacterales</taxon>
        <taxon>Acetobacteraceae</taxon>
        <taxon>Bombella</taxon>
    </lineage>
</organism>
<dbReference type="RefSeq" id="WP_266127321.1">
    <property type="nucleotide sequence ID" value="NZ_JANIDV010000002.1"/>
</dbReference>
<dbReference type="InterPro" id="IPR006379">
    <property type="entry name" value="HAD-SF_hydro_IIB"/>
</dbReference>
<accession>A0ABT3WD75</accession>
<dbReference type="NCBIfam" id="TIGR01484">
    <property type="entry name" value="HAD-SF-IIB"/>
    <property type="match status" value="1"/>
</dbReference>
<dbReference type="SFLD" id="SFLDG01140">
    <property type="entry name" value="C2.B:_Phosphomannomutase_and_P"/>
    <property type="match status" value="1"/>
</dbReference>
<keyword evidence="1" id="KW-0378">Hydrolase</keyword>
<dbReference type="Proteomes" id="UP001165633">
    <property type="component" value="Unassembled WGS sequence"/>
</dbReference>
<dbReference type="NCBIfam" id="TIGR00099">
    <property type="entry name" value="Cof-subfamily"/>
    <property type="match status" value="1"/>
</dbReference>
<dbReference type="PANTHER" id="PTHR10000:SF8">
    <property type="entry name" value="HAD SUPERFAMILY HYDROLASE-LIKE, TYPE 3"/>
    <property type="match status" value="1"/>
</dbReference>
<dbReference type="PROSITE" id="PS01229">
    <property type="entry name" value="COF_2"/>
    <property type="match status" value="1"/>
</dbReference>
<name>A0ABT3WD75_9PROT</name>
<dbReference type="Gene3D" id="3.40.50.1000">
    <property type="entry name" value="HAD superfamily/HAD-like"/>
    <property type="match status" value="1"/>
</dbReference>
<dbReference type="Gene3D" id="3.30.1240.10">
    <property type="match status" value="1"/>
</dbReference>
<keyword evidence="2" id="KW-1185">Reference proteome</keyword>
<dbReference type="EMBL" id="JANIDV010000002">
    <property type="protein sequence ID" value="MCX5616339.1"/>
    <property type="molecule type" value="Genomic_DNA"/>
</dbReference>
<comment type="caution">
    <text evidence="1">The sequence shown here is derived from an EMBL/GenBank/DDBJ whole genome shotgun (WGS) entry which is preliminary data.</text>
</comment>
<sequence>MTETSPSVRLVLSDMDGTILDSDRTISPTTCAAVQKLAGRGVALALVSARLPAAVLPYVRQLGLKGPCAGFNGGVFFMPDGTILKSHHFSGDELVAIMEALSPFPVEIWCQTEQEWLLCDDQTPLALGEHELTGITPREVPSLPLQSGIVNRLMVCSEDTALIARLEQELAAPFAGRVSMLRSAPHKLNITPARATKGEAVVELAKLYGVTPQEVAAIGDAPNDIPMLKAAGMSIAMGQAQDFVKQQAAHVTGKPDEGGWAYAAETFIMPAAPPSAGNKT</sequence>
<dbReference type="GO" id="GO:0016787">
    <property type="term" value="F:hydrolase activity"/>
    <property type="evidence" value="ECO:0007669"/>
    <property type="project" value="UniProtKB-KW"/>
</dbReference>
<evidence type="ECO:0000313" key="2">
    <source>
        <dbReference type="Proteomes" id="UP001165633"/>
    </source>
</evidence>
<dbReference type="SUPFAM" id="SSF56784">
    <property type="entry name" value="HAD-like"/>
    <property type="match status" value="1"/>
</dbReference>
<dbReference type="SFLD" id="SFLDS00003">
    <property type="entry name" value="Haloacid_Dehalogenase"/>
    <property type="match status" value="1"/>
</dbReference>
<dbReference type="Pfam" id="PF08282">
    <property type="entry name" value="Hydrolase_3"/>
    <property type="match status" value="1"/>
</dbReference>